<dbReference type="InterPro" id="IPR056632">
    <property type="entry name" value="DUF7730"/>
</dbReference>
<dbReference type="PANTHER" id="PTHR38790:SF4">
    <property type="entry name" value="2EXR DOMAIN-CONTAINING PROTEIN"/>
    <property type="match status" value="1"/>
</dbReference>
<dbReference type="EMBL" id="ML976997">
    <property type="protein sequence ID" value="KAF1954804.1"/>
    <property type="molecule type" value="Genomic_DNA"/>
</dbReference>
<dbReference type="AlphaFoldDB" id="A0A6A5TRA5"/>
<evidence type="ECO:0000313" key="3">
    <source>
        <dbReference type="EMBL" id="KAF1954804.1"/>
    </source>
</evidence>
<organism evidence="3 4">
    <name type="scientific">Byssothecium circinans</name>
    <dbReference type="NCBI Taxonomy" id="147558"/>
    <lineage>
        <taxon>Eukaryota</taxon>
        <taxon>Fungi</taxon>
        <taxon>Dikarya</taxon>
        <taxon>Ascomycota</taxon>
        <taxon>Pezizomycotina</taxon>
        <taxon>Dothideomycetes</taxon>
        <taxon>Pleosporomycetidae</taxon>
        <taxon>Pleosporales</taxon>
        <taxon>Massarineae</taxon>
        <taxon>Massarinaceae</taxon>
        <taxon>Byssothecium</taxon>
    </lineage>
</organism>
<sequence length="294" mass="34070">MCFWDVFGWSSKPRRTPQPPSNPPKPRYRARPPISRKPRNQQVQCPLFNPSFPAELRIQVYEAALGDNERLMHVIPFDDNSNRVGRQRCKDTNSERLVWQHECFGTLLLNGGSSRRRQFEFWADDRLLALLLTCHRIYLEAIDILYSSNHFSLKGSRGIAAFKSVAPRFQWEKIRHVHISTIFLTPQISYPAYKHFPPDDYTQWPQACAILGNLYGLRSLQFEITIKDTSELLRAPVEWDTVKTILEPLVHISCPIFEVAMNIVVPDSVLAGFGRLPFTLTVHERQIDHLLHLL</sequence>
<accession>A0A6A5TRA5</accession>
<feature type="region of interest" description="Disordered" evidence="1">
    <location>
        <begin position="9"/>
        <end position="40"/>
    </location>
</feature>
<gene>
    <name evidence="3" type="ORF">CC80DRAFT_549985</name>
</gene>
<feature type="compositionally biased region" description="Pro residues" evidence="1">
    <location>
        <begin position="16"/>
        <end position="25"/>
    </location>
</feature>
<evidence type="ECO:0000256" key="1">
    <source>
        <dbReference type="SAM" id="MobiDB-lite"/>
    </source>
</evidence>
<keyword evidence="4" id="KW-1185">Reference proteome</keyword>
<feature type="domain" description="DUF7730" evidence="2">
    <location>
        <begin position="41"/>
        <end position="259"/>
    </location>
</feature>
<proteinExistence type="predicted"/>
<name>A0A6A5TRA5_9PLEO</name>
<feature type="compositionally biased region" description="Basic residues" evidence="1">
    <location>
        <begin position="26"/>
        <end position="39"/>
    </location>
</feature>
<evidence type="ECO:0000313" key="4">
    <source>
        <dbReference type="Proteomes" id="UP000800035"/>
    </source>
</evidence>
<dbReference type="PANTHER" id="PTHR38790">
    <property type="entry name" value="2EXR DOMAIN-CONTAINING PROTEIN-RELATED"/>
    <property type="match status" value="1"/>
</dbReference>
<evidence type="ECO:0000259" key="2">
    <source>
        <dbReference type="Pfam" id="PF24864"/>
    </source>
</evidence>
<protein>
    <recommendedName>
        <fullName evidence="2">DUF7730 domain-containing protein</fullName>
    </recommendedName>
</protein>
<dbReference type="Proteomes" id="UP000800035">
    <property type="component" value="Unassembled WGS sequence"/>
</dbReference>
<dbReference type="Pfam" id="PF24864">
    <property type="entry name" value="DUF7730"/>
    <property type="match status" value="1"/>
</dbReference>
<dbReference type="OrthoDB" id="4757095at2759"/>
<reference evidence="3" key="1">
    <citation type="journal article" date="2020" name="Stud. Mycol.">
        <title>101 Dothideomycetes genomes: a test case for predicting lifestyles and emergence of pathogens.</title>
        <authorList>
            <person name="Haridas S."/>
            <person name="Albert R."/>
            <person name="Binder M."/>
            <person name="Bloem J."/>
            <person name="Labutti K."/>
            <person name="Salamov A."/>
            <person name="Andreopoulos B."/>
            <person name="Baker S."/>
            <person name="Barry K."/>
            <person name="Bills G."/>
            <person name="Bluhm B."/>
            <person name="Cannon C."/>
            <person name="Castanera R."/>
            <person name="Culley D."/>
            <person name="Daum C."/>
            <person name="Ezra D."/>
            <person name="Gonzalez J."/>
            <person name="Henrissat B."/>
            <person name="Kuo A."/>
            <person name="Liang C."/>
            <person name="Lipzen A."/>
            <person name="Lutzoni F."/>
            <person name="Magnuson J."/>
            <person name="Mondo S."/>
            <person name="Nolan M."/>
            <person name="Ohm R."/>
            <person name="Pangilinan J."/>
            <person name="Park H.-J."/>
            <person name="Ramirez L."/>
            <person name="Alfaro M."/>
            <person name="Sun H."/>
            <person name="Tritt A."/>
            <person name="Yoshinaga Y."/>
            <person name="Zwiers L.-H."/>
            <person name="Turgeon B."/>
            <person name="Goodwin S."/>
            <person name="Spatafora J."/>
            <person name="Crous P."/>
            <person name="Grigoriev I."/>
        </authorList>
    </citation>
    <scope>NUCLEOTIDE SEQUENCE</scope>
    <source>
        <strain evidence="3">CBS 675.92</strain>
    </source>
</reference>